<feature type="compositionally biased region" description="Acidic residues" evidence="1">
    <location>
        <begin position="150"/>
        <end position="162"/>
    </location>
</feature>
<feature type="compositionally biased region" description="Basic residues" evidence="1">
    <location>
        <begin position="249"/>
        <end position="264"/>
    </location>
</feature>
<evidence type="ECO:0000313" key="4">
    <source>
        <dbReference type="EMBL" id="PNY25418.1"/>
    </source>
</evidence>
<feature type="region of interest" description="Disordered" evidence="1">
    <location>
        <begin position="143"/>
        <end position="162"/>
    </location>
</feature>
<feature type="transmembrane region" description="Helical" evidence="2">
    <location>
        <begin position="201"/>
        <end position="223"/>
    </location>
</feature>
<keyword evidence="3" id="KW-0732">Signal</keyword>
<dbReference type="OrthoDB" id="4225201at2759"/>
<evidence type="ECO:0000313" key="5">
    <source>
        <dbReference type="Proteomes" id="UP000236621"/>
    </source>
</evidence>
<feature type="region of interest" description="Disordered" evidence="1">
    <location>
        <begin position="283"/>
        <end position="312"/>
    </location>
</feature>
<keyword evidence="5" id="KW-1185">Reference proteome</keyword>
<comment type="caution">
    <text evidence="4">The sequence shown here is derived from an EMBL/GenBank/DDBJ whole genome shotgun (WGS) entry which is preliminary data.</text>
</comment>
<protein>
    <recommendedName>
        <fullName evidence="6">Transmembrane protein</fullName>
    </recommendedName>
</protein>
<evidence type="ECO:0000256" key="2">
    <source>
        <dbReference type="SAM" id="Phobius"/>
    </source>
</evidence>
<feature type="region of interest" description="Disordered" evidence="1">
    <location>
        <begin position="331"/>
        <end position="406"/>
    </location>
</feature>
<reference evidence="4 5" key="1">
    <citation type="submission" date="2017-08" db="EMBL/GenBank/DDBJ databases">
        <title>Harnessing the power of phylogenomics to disentangle the directionality and signatures of interkingdom host jumping in the parasitic fungal genus Tolypocladium.</title>
        <authorList>
            <person name="Quandt C.A."/>
            <person name="Patterson W."/>
            <person name="Spatafora J.W."/>
        </authorList>
    </citation>
    <scope>NUCLEOTIDE SEQUENCE [LARGE SCALE GENOMIC DNA]</scope>
    <source>
        <strain evidence="4 5">CBS 113982</strain>
    </source>
</reference>
<feature type="chain" id="PRO_5014325450" description="Transmembrane protein" evidence="3">
    <location>
        <begin position="25"/>
        <end position="406"/>
    </location>
</feature>
<feature type="signal peptide" evidence="3">
    <location>
        <begin position="1"/>
        <end position="24"/>
    </location>
</feature>
<evidence type="ECO:0000256" key="1">
    <source>
        <dbReference type="SAM" id="MobiDB-lite"/>
    </source>
</evidence>
<keyword evidence="2" id="KW-0472">Membrane</keyword>
<keyword evidence="2" id="KW-1133">Transmembrane helix</keyword>
<gene>
    <name evidence="4" type="ORF">TCAP_04640</name>
</gene>
<evidence type="ECO:0000256" key="3">
    <source>
        <dbReference type="SAM" id="SignalP"/>
    </source>
</evidence>
<feature type="compositionally biased region" description="Basic and acidic residues" evidence="1">
    <location>
        <begin position="283"/>
        <end position="303"/>
    </location>
</feature>
<name>A0A2K3QD03_9HYPO</name>
<feature type="compositionally biased region" description="Low complexity" evidence="1">
    <location>
        <begin position="336"/>
        <end position="349"/>
    </location>
</feature>
<organism evidence="4 5">
    <name type="scientific">Tolypocladium capitatum</name>
    <dbReference type="NCBI Taxonomy" id="45235"/>
    <lineage>
        <taxon>Eukaryota</taxon>
        <taxon>Fungi</taxon>
        <taxon>Dikarya</taxon>
        <taxon>Ascomycota</taxon>
        <taxon>Pezizomycotina</taxon>
        <taxon>Sordariomycetes</taxon>
        <taxon>Hypocreomycetidae</taxon>
        <taxon>Hypocreales</taxon>
        <taxon>Ophiocordycipitaceae</taxon>
        <taxon>Tolypocladium</taxon>
    </lineage>
</organism>
<sequence length="406" mass="44776">MRCGGLYGAAAVLAAVLARPAAYGTHGEAIVTLNGPTKNAETVDRPHKIVPVPGGDDFIPSTQVPDIEDELQVPFHELDDRVIAKELPMADLLDGRPPPPTPLSECASIRCVWAYLARRVKQAASKLGGEVAELNAFIAHAHDDTLPTPTDDDDDDDDDDVADFEGEWEWVDEYPPTPDDEDAWRKANEYSCRFHPRQPPLLMTIALAAIAVGSFSLWGIHYLHHRTIRLSAKTQREALPGTGQDQDGRRRRCYRPERRARRTAQRTAAGAFVAVLLSGWTTRREDEASDEEKRALRTRRTSEAEGQTTMEEEIAQLRVAASFVGDMVAAEEGRARQQQPQQQHPRQAPSYSGLVETYDADDEGLPPYDDVSNDSSFSVVADGFRHNPVGGSEHSQQGDDGLGHKE</sequence>
<proteinExistence type="predicted"/>
<keyword evidence="2" id="KW-0812">Transmembrane</keyword>
<feature type="region of interest" description="Disordered" evidence="1">
    <location>
        <begin position="234"/>
        <end position="266"/>
    </location>
</feature>
<dbReference type="STRING" id="45235.A0A2K3QD03"/>
<dbReference type="Proteomes" id="UP000236621">
    <property type="component" value="Unassembled WGS sequence"/>
</dbReference>
<dbReference type="EMBL" id="NRSZ01000755">
    <property type="protein sequence ID" value="PNY25418.1"/>
    <property type="molecule type" value="Genomic_DNA"/>
</dbReference>
<accession>A0A2K3QD03</accession>
<dbReference type="AlphaFoldDB" id="A0A2K3QD03"/>
<evidence type="ECO:0008006" key="6">
    <source>
        <dbReference type="Google" id="ProtNLM"/>
    </source>
</evidence>
<feature type="compositionally biased region" description="Low complexity" evidence="1">
    <location>
        <begin position="369"/>
        <end position="382"/>
    </location>
</feature>